<name>A0A0D7BCD8_9AGAR</name>
<evidence type="ECO:0000256" key="2">
    <source>
        <dbReference type="PROSITE-ProRule" id="PRU00505"/>
    </source>
</evidence>
<dbReference type="SMART" id="SM00426">
    <property type="entry name" value="TEA"/>
    <property type="match status" value="1"/>
</dbReference>
<dbReference type="Gene3D" id="6.10.20.40">
    <property type="entry name" value="TEA/ATTS domain"/>
    <property type="match status" value="1"/>
</dbReference>
<comment type="similarity">
    <text evidence="1">Belongs to the TEC1 family.</text>
</comment>
<gene>
    <name evidence="5" type="ORF">CYLTODRAFT_422745</name>
</gene>
<feature type="compositionally biased region" description="Polar residues" evidence="3">
    <location>
        <begin position="202"/>
        <end position="213"/>
    </location>
</feature>
<dbReference type="PROSITE" id="PS51088">
    <property type="entry name" value="TEA_2"/>
    <property type="match status" value="1"/>
</dbReference>
<feature type="region of interest" description="Disordered" evidence="3">
    <location>
        <begin position="1"/>
        <end position="35"/>
    </location>
</feature>
<feature type="region of interest" description="Disordered" evidence="3">
    <location>
        <begin position="136"/>
        <end position="213"/>
    </location>
</feature>
<dbReference type="EMBL" id="KN880532">
    <property type="protein sequence ID" value="KIY67191.1"/>
    <property type="molecule type" value="Genomic_DNA"/>
</dbReference>
<dbReference type="GO" id="GO:0003700">
    <property type="term" value="F:DNA-binding transcription factor activity"/>
    <property type="evidence" value="ECO:0007669"/>
    <property type="project" value="InterPro"/>
</dbReference>
<reference evidence="5 6" key="1">
    <citation type="journal article" date="2015" name="Fungal Genet. Biol.">
        <title>Evolution of novel wood decay mechanisms in Agaricales revealed by the genome sequences of Fistulina hepatica and Cylindrobasidium torrendii.</title>
        <authorList>
            <person name="Floudas D."/>
            <person name="Held B.W."/>
            <person name="Riley R."/>
            <person name="Nagy L.G."/>
            <person name="Koehler G."/>
            <person name="Ransdell A.S."/>
            <person name="Younus H."/>
            <person name="Chow J."/>
            <person name="Chiniquy J."/>
            <person name="Lipzen A."/>
            <person name="Tritt A."/>
            <person name="Sun H."/>
            <person name="Haridas S."/>
            <person name="LaButti K."/>
            <person name="Ohm R.A."/>
            <person name="Kues U."/>
            <person name="Blanchette R.A."/>
            <person name="Grigoriev I.V."/>
            <person name="Minto R.E."/>
            <person name="Hibbett D.S."/>
        </authorList>
    </citation>
    <scope>NUCLEOTIDE SEQUENCE [LARGE SCALE GENOMIC DNA]</scope>
    <source>
        <strain evidence="5 6">FP15055 ss-10</strain>
    </source>
</reference>
<sequence>MRSPSRSSTWSSSGYASSPSSSSPRASRAGSVDGADASSAAEVFKSIYNGRKSWKTLRGGEMVWPAELEAALIEGLELYQPDDSRETRLLGRFPMRNRFISEHIFRKTGKRRTAKQVGSRLQQLRETCTGDRLLNLLSPTRRQPLPNRSPVGSHSSLYDSGSSNGGGSAPITPTDDVAPYSFAAGSMSPPHTTYSVDILPQDGSQTPPLSGTRLSTAGSVRLFDYARRIHDIDPTLTFLSHQPISASCIFRVSSGNQFVFGEITALSVREMPPSVEGDANGRYLYSTPLVPGYWDAICNSPDPTQFIIYQEVTSNGDEQPNRLFTATYTFSYPCHPGMTTTPLDFSTYEDKNLHTDLQNFLGTETQDLNVVEHPQGYNTFDHPWLQAQTDKLLPHGGTLQTFGSDLSSAILPPMSAAFPSDLNDMSSYAPNFLNSM</sequence>
<protein>
    <recommendedName>
        <fullName evidence="4">TEA domain-containing protein</fullName>
    </recommendedName>
</protein>
<dbReference type="AlphaFoldDB" id="A0A0D7BCD8"/>
<evidence type="ECO:0000259" key="4">
    <source>
        <dbReference type="PROSITE" id="PS51088"/>
    </source>
</evidence>
<proteinExistence type="inferred from homology"/>
<organism evidence="5 6">
    <name type="scientific">Cylindrobasidium torrendii FP15055 ss-10</name>
    <dbReference type="NCBI Taxonomy" id="1314674"/>
    <lineage>
        <taxon>Eukaryota</taxon>
        <taxon>Fungi</taxon>
        <taxon>Dikarya</taxon>
        <taxon>Basidiomycota</taxon>
        <taxon>Agaricomycotina</taxon>
        <taxon>Agaricomycetes</taxon>
        <taxon>Agaricomycetidae</taxon>
        <taxon>Agaricales</taxon>
        <taxon>Marasmiineae</taxon>
        <taxon>Physalacriaceae</taxon>
        <taxon>Cylindrobasidium</taxon>
    </lineage>
</organism>
<dbReference type="OrthoDB" id="10006572at2759"/>
<feature type="domain" description="TEA" evidence="4">
    <location>
        <begin position="57"/>
        <end position="131"/>
    </location>
</feature>
<evidence type="ECO:0000256" key="3">
    <source>
        <dbReference type="SAM" id="MobiDB-lite"/>
    </source>
</evidence>
<keyword evidence="6" id="KW-1185">Reference proteome</keyword>
<feature type="DNA-binding region" description="TEA" evidence="2">
    <location>
        <begin position="57"/>
        <end position="131"/>
    </location>
</feature>
<evidence type="ECO:0000313" key="6">
    <source>
        <dbReference type="Proteomes" id="UP000054007"/>
    </source>
</evidence>
<dbReference type="InterPro" id="IPR038096">
    <property type="entry name" value="TEA/ATTS_sf"/>
</dbReference>
<dbReference type="Proteomes" id="UP000054007">
    <property type="component" value="Unassembled WGS sequence"/>
</dbReference>
<evidence type="ECO:0000313" key="5">
    <source>
        <dbReference type="EMBL" id="KIY67191.1"/>
    </source>
</evidence>
<dbReference type="InterPro" id="IPR000818">
    <property type="entry name" value="TEA/ATTS_dom"/>
</dbReference>
<feature type="compositionally biased region" description="Low complexity" evidence="3">
    <location>
        <begin position="152"/>
        <end position="162"/>
    </location>
</feature>
<accession>A0A0D7BCD8</accession>
<evidence type="ECO:0000256" key="1">
    <source>
        <dbReference type="ARBA" id="ARBA00008421"/>
    </source>
</evidence>
<dbReference type="Pfam" id="PF01285">
    <property type="entry name" value="TEA"/>
    <property type="match status" value="1"/>
</dbReference>